<gene>
    <name evidence="2" type="ORF">CYCCA115_LOCUS17653</name>
</gene>
<proteinExistence type="predicted"/>
<dbReference type="EMBL" id="CAKOGP040001981">
    <property type="protein sequence ID" value="CAJ1959232.1"/>
    <property type="molecule type" value="Genomic_DNA"/>
</dbReference>
<accession>A0AAD2G0Y5</accession>
<dbReference type="Gene3D" id="1.25.40.10">
    <property type="entry name" value="Tetratricopeptide repeat domain"/>
    <property type="match status" value="2"/>
</dbReference>
<dbReference type="InterPro" id="IPR011990">
    <property type="entry name" value="TPR-like_helical_dom_sf"/>
</dbReference>
<organism evidence="2 3">
    <name type="scientific">Cylindrotheca closterium</name>
    <dbReference type="NCBI Taxonomy" id="2856"/>
    <lineage>
        <taxon>Eukaryota</taxon>
        <taxon>Sar</taxon>
        <taxon>Stramenopiles</taxon>
        <taxon>Ochrophyta</taxon>
        <taxon>Bacillariophyta</taxon>
        <taxon>Bacillariophyceae</taxon>
        <taxon>Bacillariophycidae</taxon>
        <taxon>Bacillariales</taxon>
        <taxon>Bacillariaceae</taxon>
        <taxon>Cylindrotheca</taxon>
    </lineage>
</organism>
<dbReference type="Proteomes" id="UP001295423">
    <property type="component" value="Unassembled WGS sequence"/>
</dbReference>
<evidence type="ECO:0000256" key="1">
    <source>
        <dbReference type="SAM" id="MobiDB-lite"/>
    </source>
</evidence>
<dbReference type="AlphaFoldDB" id="A0AAD2G0Y5"/>
<sequence>MLKKLRSSFSKSSSTVGGSTKSLTSAPTPISSTPTPTSSISISKQLNRARSLYNEGKQSYDEENYENSFQSLREAAQIQELSLGKYHKETIQSYWQLGRAACKCAEPMDANNSSIKSKRHTVLQAFQRAARMAEGTFSETEYTSMLQDMKECYQEATFEDLVVVAPICTSGSVSGGSDNQSVSSGISHRSSASHRSSSSHRSNSDENAYRKVHNDPMKHMLKVLELEKSGDGYVKKKNYRKASTIYGQALQLQDVLVGEDSLDGADIRCKLALCFMHTNCQPQARRALQMAYTCFVANVGTEHPATLGAVARMKKIAMSSGTAFSTKSMSIVSVTSVTSSVSGF</sequence>
<comment type="caution">
    <text evidence="2">The sequence shown here is derived from an EMBL/GenBank/DDBJ whole genome shotgun (WGS) entry which is preliminary data.</text>
</comment>
<feature type="compositionally biased region" description="Low complexity" evidence="1">
    <location>
        <begin position="181"/>
        <end position="201"/>
    </location>
</feature>
<feature type="region of interest" description="Disordered" evidence="1">
    <location>
        <begin position="1"/>
        <end position="42"/>
    </location>
</feature>
<feature type="compositionally biased region" description="Low complexity" evidence="1">
    <location>
        <begin position="7"/>
        <end position="42"/>
    </location>
</feature>
<evidence type="ECO:0000313" key="2">
    <source>
        <dbReference type="EMBL" id="CAJ1959232.1"/>
    </source>
</evidence>
<keyword evidence="3" id="KW-1185">Reference proteome</keyword>
<protein>
    <recommendedName>
        <fullName evidence="4">Kinesin light chain</fullName>
    </recommendedName>
</protein>
<evidence type="ECO:0008006" key="4">
    <source>
        <dbReference type="Google" id="ProtNLM"/>
    </source>
</evidence>
<reference evidence="2" key="1">
    <citation type="submission" date="2023-08" db="EMBL/GenBank/DDBJ databases">
        <authorList>
            <person name="Audoor S."/>
            <person name="Bilcke G."/>
        </authorList>
    </citation>
    <scope>NUCLEOTIDE SEQUENCE</scope>
</reference>
<name>A0AAD2G0Y5_9STRA</name>
<feature type="region of interest" description="Disordered" evidence="1">
    <location>
        <begin position="172"/>
        <end position="208"/>
    </location>
</feature>
<evidence type="ECO:0000313" key="3">
    <source>
        <dbReference type="Proteomes" id="UP001295423"/>
    </source>
</evidence>